<dbReference type="PANTHER" id="PTHR37029">
    <property type="entry name" value="SSR1768 PROTEIN"/>
    <property type="match status" value="1"/>
</dbReference>
<organism evidence="1 2">
    <name type="scientific">Methylobacterium persicinum</name>
    <dbReference type="NCBI Taxonomy" id="374426"/>
    <lineage>
        <taxon>Bacteria</taxon>
        <taxon>Pseudomonadati</taxon>
        <taxon>Pseudomonadota</taxon>
        <taxon>Alphaproteobacteria</taxon>
        <taxon>Hyphomicrobiales</taxon>
        <taxon>Methylobacteriaceae</taxon>
        <taxon>Methylobacterium</taxon>
    </lineage>
</organism>
<comment type="caution">
    <text evidence="1">The sequence shown here is derived from an EMBL/GenBank/DDBJ whole genome shotgun (WGS) entry which is preliminary data.</text>
</comment>
<dbReference type="InterPro" id="IPR019270">
    <property type="entry name" value="DUF2283"/>
</dbReference>
<reference evidence="1 2" key="1">
    <citation type="submission" date="2023-07" db="EMBL/GenBank/DDBJ databases">
        <title>Genomic Encyclopedia of Type Strains, Phase IV (KMG-IV): sequencing the most valuable type-strain genomes for metagenomic binning, comparative biology and taxonomic classification.</title>
        <authorList>
            <person name="Goeker M."/>
        </authorList>
    </citation>
    <scope>NUCLEOTIDE SEQUENCE [LARGE SCALE GENOMIC DNA]</scope>
    <source>
        <strain evidence="1 2">DSM 19562</strain>
    </source>
</reference>
<dbReference type="RefSeq" id="WP_238247757.1">
    <property type="nucleotide sequence ID" value="NZ_BPQX01000014.1"/>
</dbReference>
<dbReference type="EMBL" id="JAUSVV010000004">
    <property type="protein sequence ID" value="MDQ0442866.1"/>
    <property type="molecule type" value="Genomic_DNA"/>
</dbReference>
<dbReference type="Proteomes" id="UP001236369">
    <property type="component" value="Unassembled WGS sequence"/>
</dbReference>
<protein>
    <submittedName>
        <fullName evidence="1">Uncharacterized protein YuzE</fullName>
    </submittedName>
</protein>
<dbReference type="Pfam" id="PF10049">
    <property type="entry name" value="DUF2283"/>
    <property type="match status" value="1"/>
</dbReference>
<sequence>MKSRYDAEADALYIRFADAPVAESEEVRPGFVVDFDAQGRIVAVEIPDVSERLSAGADLTQLTAA</sequence>
<name>A0ABU0HKM9_9HYPH</name>
<dbReference type="PANTHER" id="PTHR37029:SF1">
    <property type="entry name" value="SSR1768 PROTEIN"/>
    <property type="match status" value="1"/>
</dbReference>
<keyword evidence="2" id="KW-1185">Reference proteome</keyword>
<gene>
    <name evidence="1" type="ORF">QO016_002363</name>
</gene>
<proteinExistence type="predicted"/>
<accession>A0ABU0HKM9</accession>
<evidence type="ECO:0000313" key="1">
    <source>
        <dbReference type="EMBL" id="MDQ0442866.1"/>
    </source>
</evidence>
<evidence type="ECO:0000313" key="2">
    <source>
        <dbReference type="Proteomes" id="UP001236369"/>
    </source>
</evidence>